<dbReference type="Gene3D" id="3.40.50.10880">
    <property type="entry name" value="Uncharacterised protein PF01937, DUF89, domain 3"/>
    <property type="match status" value="1"/>
</dbReference>
<dbReference type="SUPFAM" id="SSF111321">
    <property type="entry name" value="AF1104-like"/>
    <property type="match status" value="1"/>
</dbReference>
<dbReference type="PIRSF" id="PIRSF006593">
    <property type="entry name" value="UCP006593"/>
    <property type="match status" value="1"/>
</dbReference>
<dbReference type="Gene3D" id="1.10.285.20">
    <property type="entry name" value="Uncharacterised protein PF01937, DUF89, domain 2"/>
    <property type="match status" value="1"/>
</dbReference>
<accession>D3SP87</accession>
<dbReference type="Pfam" id="PF01937">
    <property type="entry name" value="ARMT1-like_dom"/>
    <property type="match status" value="1"/>
</dbReference>
<evidence type="ECO:0000313" key="2">
    <source>
        <dbReference type="EMBL" id="ADC88974.1"/>
    </source>
</evidence>
<dbReference type="HOGENOM" id="CLU_071520_1_0_0"/>
<evidence type="ECO:0000313" key="3">
    <source>
        <dbReference type="Proteomes" id="UP000002043"/>
    </source>
</evidence>
<sequence length="261" mass="29431">MHILLELARYLASHQDLTLSPAHYAYHIQRLVKEVTGVEDPFYQVKKVSNRVALKLLQELSQLPTEDPLERAIKLSGAGNAVDFAIAQQLDLEERVKEILNTEPALFEYPLFLERLQKAEKVLIIGDNAGEIVLDRLLVEELIKRGKEVIYAVKGAPILNDALMEDAEEAGLTSLCRVVSNGSDRVGTVLEDCSQEFRRLFQEAHLVISKGQANFETLSKADREIFFLLTVKCLPIERETGGKKGRIFFGTCQGKKNRYTF</sequence>
<dbReference type="Proteomes" id="UP000002043">
    <property type="component" value="Chromosome"/>
</dbReference>
<proteinExistence type="predicted"/>
<dbReference type="eggNOG" id="COG1578">
    <property type="taxonomic scope" value="Bacteria"/>
</dbReference>
<dbReference type="AlphaFoldDB" id="D3SP87"/>
<gene>
    <name evidence="2" type="ordered locus">Thal_0339</name>
</gene>
<dbReference type="EMBL" id="CP001931">
    <property type="protein sequence ID" value="ADC88974.1"/>
    <property type="molecule type" value="Genomic_DNA"/>
</dbReference>
<dbReference type="InterPro" id="IPR036075">
    <property type="entry name" value="ARMT-1-like_metal-bd_sf"/>
</dbReference>
<protein>
    <recommendedName>
        <fullName evidence="1">Damage-control phosphatase ARMT1-like metal-binding domain-containing protein</fullName>
    </recommendedName>
</protein>
<dbReference type="InterPro" id="IPR002791">
    <property type="entry name" value="ARMT1-like_metal-bd"/>
</dbReference>
<dbReference type="STRING" id="638303.Thal_0339"/>
<name>D3SP87_THEAH</name>
<keyword evidence="3" id="KW-1185">Reference proteome</keyword>
<dbReference type="InterPro" id="IPR014444">
    <property type="entry name" value="PH1575-like"/>
</dbReference>
<organism evidence="2 3">
    <name type="scientific">Thermocrinis albus (strain DSM 14484 / JCM 11386 / HI 11/12)</name>
    <dbReference type="NCBI Taxonomy" id="638303"/>
    <lineage>
        <taxon>Bacteria</taxon>
        <taxon>Pseudomonadati</taxon>
        <taxon>Aquificota</taxon>
        <taxon>Aquificia</taxon>
        <taxon>Aquificales</taxon>
        <taxon>Aquificaceae</taxon>
        <taxon>Thermocrinis</taxon>
    </lineage>
</organism>
<evidence type="ECO:0000259" key="1">
    <source>
        <dbReference type="Pfam" id="PF01937"/>
    </source>
</evidence>
<dbReference type="KEGG" id="tal:Thal_0339"/>
<feature type="domain" description="Damage-control phosphatase ARMT1-like metal-binding" evidence="1">
    <location>
        <begin position="3"/>
        <end position="245"/>
    </location>
</feature>
<reference evidence="3" key="1">
    <citation type="journal article" date="2010" name="Stand. Genomic Sci.">
        <title>Complete genome sequence of Thermocrinis albus type strain (HI 11/12T).</title>
        <authorList>
            <person name="Wirth R."/>
            <person name="Sikorski J."/>
            <person name="Brambilla E."/>
            <person name="Misra M."/>
            <person name="Lapidus A."/>
            <person name="Copeland A."/>
            <person name="Nolan M."/>
            <person name="Lucas S."/>
            <person name="Chen F."/>
            <person name="Tice H."/>
            <person name="Cheng J.F."/>
            <person name="Han C."/>
            <person name="Detter J.C."/>
            <person name="Tapia R."/>
            <person name="Bruce D."/>
            <person name="Goodwin L."/>
            <person name="Pitluck S."/>
            <person name="Pati A."/>
            <person name="Anderson I."/>
            <person name="Ivanova N."/>
            <person name="Mavromatis K."/>
            <person name="Mikhailova N."/>
            <person name="Chen A."/>
            <person name="Palaniappan K."/>
            <person name="Bilek Y."/>
            <person name="Hader T."/>
            <person name="Land M."/>
            <person name="Hauser L."/>
            <person name="Chang Y.J."/>
            <person name="Jeffries C.D."/>
            <person name="Tindall B.J."/>
            <person name="Rohde M."/>
            <person name="Goker M."/>
            <person name="Bristow J."/>
            <person name="Eisen J.A."/>
            <person name="Markowitz V."/>
            <person name="Hugenholtz P."/>
            <person name="Kyrpides N.C."/>
            <person name="Klenk H.P."/>
        </authorList>
    </citation>
    <scope>NUCLEOTIDE SEQUENCE [LARGE SCALE GENOMIC DNA]</scope>
    <source>
        <strain evidence="3">DSM 14484 / JCM 11386 / HI 11/12</strain>
    </source>
</reference>